<dbReference type="PANTHER" id="PTHR43337">
    <property type="entry name" value="XANTHINE/URACIL PERMEASE C887.17-RELATED"/>
    <property type="match status" value="1"/>
</dbReference>
<dbReference type="InterPro" id="IPR045018">
    <property type="entry name" value="Azg-like"/>
</dbReference>
<evidence type="ECO:0000256" key="2">
    <source>
        <dbReference type="ARBA" id="ARBA00005697"/>
    </source>
</evidence>
<organism evidence="10 11">
    <name type="scientific">Slackia faecicanis</name>
    <dbReference type="NCBI Taxonomy" id="255723"/>
    <lineage>
        <taxon>Bacteria</taxon>
        <taxon>Bacillati</taxon>
        <taxon>Actinomycetota</taxon>
        <taxon>Coriobacteriia</taxon>
        <taxon>Eggerthellales</taxon>
        <taxon>Eggerthellaceae</taxon>
        <taxon>Slackia</taxon>
    </lineage>
</organism>
<gene>
    <name evidence="10" type="ORF">DMP07_01080</name>
</gene>
<feature type="transmembrane region" description="Helical" evidence="9">
    <location>
        <begin position="100"/>
        <end position="119"/>
    </location>
</feature>
<dbReference type="GO" id="GO:0005886">
    <property type="term" value="C:plasma membrane"/>
    <property type="evidence" value="ECO:0007669"/>
    <property type="project" value="UniProtKB-SubCell"/>
</dbReference>
<dbReference type="OrthoDB" id="9808458at2"/>
<evidence type="ECO:0000256" key="5">
    <source>
        <dbReference type="ARBA" id="ARBA00022692"/>
    </source>
</evidence>
<evidence type="ECO:0000256" key="7">
    <source>
        <dbReference type="ARBA" id="ARBA00023136"/>
    </source>
</evidence>
<proteinExistence type="inferred from homology"/>
<feature type="transmembrane region" description="Helical" evidence="9">
    <location>
        <begin position="125"/>
        <end position="145"/>
    </location>
</feature>
<name>A0A3N0AI33_9ACTN</name>
<comment type="caution">
    <text evidence="10">The sequence shown here is derived from an EMBL/GenBank/DDBJ whole genome shotgun (WGS) entry which is preliminary data.</text>
</comment>
<dbReference type="GO" id="GO:0005345">
    <property type="term" value="F:purine nucleobase transmembrane transporter activity"/>
    <property type="evidence" value="ECO:0007669"/>
    <property type="project" value="TreeGrafter"/>
</dbReference>
<evidence type="ECO:0000256" key="1">
    <source>
        <dbReference type="ARBA" id="ARBA00004651"/>
    </source>
</evidence>
<comment type="similarity">
    <text evidence="2 8">Belongs to the nucleobase:cation symporter-2 (NCS2) (TC 2.A.40) family. Azg-like subfamily.</text>
</comment>
<feature type="transmembrane region" description="Helical" evidence="9">
    <location>
        <begin position="74"/>
        <end position="93"/>
    </location>
</feature>
<dbReference type="PIRSF" id="PIRSF005353">
    <property type="entry name" value="PbuG"/>
    <property type="match status" value="1"/>
</dbReference>
<dbReference type="InterPro" id="IPR006043">
    <property type="entry name" value="NCS2"/>
</dbReference>
<evidence type="ECO:0000256" key="8">
    <source>
        <dbReference type="PIRNR" id="PIRNR005353"/>
    </source>
</evidence>
<evidence type="ECO:0000313" key="10">
    <source>
        <dbReference type="EMBL" id="RNL21470.1"/>
    </source>
</evidence>
<evidence type="ECO:0000256" key="9">
    <source>
        <dbReference type="SAM" id="Phobius"/>
    </source>
</evidence>
<evidence type="ECO:0000256" key="3">
    <source>
        <dbReference type="ARBA" id="ARBA00022448"/>
    </source>
</evidence>
<keyword evidence="5 8" id="KW-0812">Transmembrane</keyword>
<keyword evidence="4 8" id="KW-1003">Cell membrane</keyword>
<keyword evidence="11" id="KW-1185">Reference proteome</keyword>
<keyword evidence="7 8" id="KW-0472">Membrane</keyword>
<feature type="transmembrane region" description="Helical" evidence="9">
    <location>
        <begin position="157"/>
        <end position="181"/>
    </location>
</feature>
<dbReference type="Pfam" id="PF00860">
    <property type="entry name" value="Xan_ur_permease"/>
    <property type="match status" value="1"/>
</dbReference>
<feature type="transmembrane region" description="Helical" evidence="9">
    <location>
        <begin position="266"/>
        <end position="284"/>
    </location>
</feature>
<feature type="transmembrane region" description="Helical" evidence="9">
    <location>
        <begin position="357"/>
        <end position="390"/>
    </location>
</feature>
<feature type="transmembrane region" description="Helical" evidence="9">
    <location>
        <begin position="218"/>
        <end position="236"/>
    </location>
</feature>
<evidence type="ECO:0000256" key="4">
    <source>
        <dbReference type="ARBA" id="ARBA00022475"/>
    </source>
</evidence>
<sequence length="465" mass="48720">MLEFRYLARKRGNCRISTNRRRRTFSVDKFFKISERNSTIGNEIIGGLTTFLAMAYIIAVNPSLLEAAGIPFDAALTATCLGAAVMTVAMGLIANRPIALASGMGINAIVAYTLCLGETAVDWRVAMAIVFLEGIVILVLVLCGLRKAIMDAIPASLRHAIGIGIGLFIAFIGLKGGGLIVPDEATILAFGDLSSPIVLVSLVSILLAVVLQALNVKGGLLISIVVATIVGIPMGVTPLPTEWNFGLDFSAFAAPFQTVPGTDTMAIVQVFLQPALLLFVFSLLMSDFFDTMGTVVAVGEQGKFVDKDGNVEDIQPILAVDSVAAAAGGFFGASSITSFVESTSGAAAGARTGLSNIVVGILFVVFAFFAPVIGMVSASATCGALVVVGYLMLSDVTSIDWSKIEHAFPAFITILGIPLTYSITNGIGFGFISYCIIKVVQGKACEVKPLMWIAAVAFMVMFIVG</sequence>
<protein>
    <submittedName>
        <fullName evidence="10">NCS2 family permease</fullName>
    </submittedName>
</protein>
<reference evidence="11" key="1">
    <citation type="submission" date="2018-05" db="EMBL/GenBank/DDBJ databases">
        <title>Genome Sequencing of selected type strains of the family Eggerthellaceae.</title>
        <authorList>
            <person name="Danylec N."/>
            <person name="Stoll D.A."/>
            <person name="Doetsch A."/>
            <person name="Huch M."/>
        </authorList>
    </citation>
    <scope>NUCLEOTIDE SEQUENCE [LARGE SCALE GENOMIC DNA]</scope>
    <source>
        <strain evidence="11">DSM 17537</strain>
    </source>
</reference>
<feature type="transmembrane region" description="Helical" evidence="9">
    <location>
        <begin position="40"/>
        <end position="59"/>
    </location>
</feature>
<dbReference type="AlphaFoldDB" id="A0A3N0AI33"/>
<feature type="transmembrane region" description="Helical" evidence="9">
    <location>
        <begin position="449"/>
        <end position="464"/>
    </location>
</feature>
<feature type="transmembrane region" description="Helical" evidence="9">
    <location>
        <begin position="193"/>
        <end position="211"/>
    </location>
</feature>
<dbReference type="EMBL" id="QICB01000001">
    <property type="protein sequence ID" value="RNL21470.1"/>
    <property type="molecule type" value="Genomic_DNA"/>
</dbReference>
<accession>A0A3N0AI33</accession>
<dbReference type="InterPro" id="IPR026033">
    <property type="entry name" value="Azg-like_bact_archaea"/>
</dbReference>
<dbReference type="PANTHER" id="PTHR43337:SF1">
    <property type="entry name" value="XANTHINE_URACIL PERMEASE C887.17-RELATED"/>
    <property type="match status" value="1"/>
</dbReference>
<evidence type="ECO:0000256" key="6">
    <source>
        <dbReference type="ARBA" id="ARBA00022989"/>
    </source>
</evidence>
<comment type="subcellular location">
    <subcellularLocation>
        <location evidence="1 8">Cell membrane</location>
        <topology evidence="1 8">Multi-pass membrane protein</topology>
    </subcellularLocation>
</comment>
<dbReference type="Proteomes" id="UP000267368">
    <property type="component" value="Unassembled WGS sequence"/>
</dbReference>
<feature type="transmembrane region" description="Helical" evidence="9">
    <location>
        <begin position="410"/>
        <end position="437"/>
    </location>
</feature>
<keyword evidence="6 8" id="KW-1133">Transmembrane helix</keyword>
<evidence type="ECO:0000313" key="11">
    <source>
        <dbReference type="Proteomes" id="UP000267368"/>
    </source>
</evidence>
<keyword evidence="3 8" id="KW-0813">Transport</keyword>